<evidence type="ECO:0000313" key="4">
    <source>
        <dbReference type="Proteomes" id="UP000607796"/>
    </source>
</evidence>
<evidence type="ECO:0000313" key="3">
    <source>
        <dbReference type="EMBL" id="MBE9639456.1"/>
    </source>
</evidence>
<name>A0ABR9X7C2_9RHOB</name>
<keyword evidence="1" id="KW-1133">Transmembrane helix</keyword>
<sequence length="187" mass="20582">MLDALIAKYGLIIVYLGCALEGDTVAITSGLLAHHGLLPLWPVLAAAWAGGWSSDVAIFLLARRYRDHPRVQHILAHPVSQGMARRFLARPALLAAAFRFLPGMRTVTPVLLATSAGLRPALYLPITCLAALVWAVVMVVVGHGIGRLVHIIWGHIDRTQLLLAIPALLVVGFWLHRRWRMRRAPHD</sequence>
<evidence type="ECO:0000256" key="1">
    <source>
        <dbReference type="SAM" id="Phobius"/>
    </source>
</evidence>
<organism evidence="3 4">
    <name type="scientific">Salipiger mangrovisoli</name>
    <dbReference type="NCBI Taxonomy" id="2865933"/>
    <lineage>
        <taxon>Bacteria</taxon>
        <taxon>Pseudomonadati</taxon>
        <taxon>Pseudomonadota</taxon>
        <taxon>Alphaproteobacteria</taxon>
        <taxon>Rhodobacterales</taxon>
        <taxon>Roseobacteraceae</taxon>
        <taxon>Salipiger</taxon>
    </lineage>
</organism>
<dbReference type="Pfam" id="PF09335">
    <property type="entry name" value="VTT_dom"/>
    <property type="match status" value="1"/>
</dbReference>
<dbReference type="RefSeq" id="WP_194136737.1">
    <property type="nucleotide sequence ID" value="NZ_JADFFK010000019.1"/>
</dbReference>
<feature type="transmembrane region" description="Helical" evidence="1">
    <location>
        <begin position="12"/>
        <end position="34"/>
    </location>
</feature>
<dbReference type="InterPro" id="IPR051311">
    <property type="entry name" value="DedA_domain"/>
</dbReference>
<keyword evidence="1" id="KW-0812">Transmembrane</keyword>
<feature type="transmembrane region" description="Helical" evidence="1">
    <location>
        <begin position="161"/>
        <end position="179"/>
    </location>
</feature>
<keyword evidence="1" id="KW-0472">Membrane</keyword>
<comment type="caution">
    <text evidence="3">The sequence shown here is derived from an EMBL/GenBank/DDBJ whole genome shotgun (WGS) entry which is preliminary data.</text>
</comment>
<dbReference type="InterPro" id="IPR032816">
    <property type="entry name" value="VTT_dom"/>
</dbReference>
<protein>
    <recommendedName>
        <fullName evidence="2">VTT domain-containing protein</fullName>
    </recommendedName>
</protein>
<dbReference type="EMBL" id="JADFFK010000019">
    <property type="protein sequence ID" value="MBE9639456.1"/>
    <property type="molecule type" value="Genomic_DNA"/>
</dbReference>
<dbReference type="PANTHER" id="PTHR42709:SF2">
    <property type="entry name" value="INNER MEMBRANE PROTEIN YOHD"/>
    <property type="match status" value="1"/>
</dbReference>
<reference evidence="3 4" key="1">
    <citation type="journal article" date="2021" name="Int. J. Syst. Evol. Microbiol.">
        <title>Salipiger mangrovisoli sp. nov., isolated from mangrove soil and the proposal for the reclassification of Paraphaeobacter pallidus as Salipiger pallidus comb. nov.</title>
        <authorList>
            <person name="Du J."/>
            <person name="Liu Y."/>
            <person name="Pei T."/>
            <person name="Deng M.R."/>
            <person name="Zhu H."/>
        </authorList>
    </citation>
    <scope>NUCLEOTIDE SEQUENCE [LARGE SCALE GENOMIC DNA]</scope>
    <source>
        <strain evidence="3 4">6D45A</strain>
    </source>
</reference>
<proteinExistence type="predicted"/>
<dbReference type="Proteomes" id="UP000607796">
    <property type="component" value="Unassembled WGS sequence"/>
</dbReference>
<feature type="transmembrane region" description="Helical" evidence="1">
    <location>
        <begin position="121"/>
        <end position="141"/>
    </location>
</feature>
<keyword evidence="4" id="KW-1185">Reference proteome</keyword>
<feature type="domain" description="VTT" evidence="2">
    <location>
        <begin position="23"/>
        <end position="143"/>
    </location>
</feature>
<feature type="transmembrane region" description="Helical" evidence="1">
    <location>
        <begin position="40"/>
        <end position="62"/>
    </location>
</feature>
<dbReference type="PANTHER" id="PTHR42709">
    <property type="entry name" value="ALKALINE PHOSPHATASE LIKE PROTEIN"/>
    <property type="match status" value="1"/>
</dbReference>
<gene>
    <name evidence="3" type="ORF">IQ782_21610</name>
</gene>
<evidence type="ECO:0000259" key="2">
    <source>
        <dbReference type="Pfam" id="PF09335"/>
    </source>
</evidence>
<accession>A0ABR9X7C2</accession>